<keyword evidence="1" id="KW-0812">Transmembrane</keyword>
<reference evidence="2" key="2">
    <citation type="submission" date="2020-06" db="EMBL/GenBank/DDBJ databases">
        <title>Helianthus annuus Genome sequencing and assembly Release 2.</title>
        <authorList>
            <person name="Gouzy J."/>
            <person name="Langlade N."/>
            <person name="Munos S."/>
        </authorList>
    </citation>
    <scope>NUCLEOTIDE SEQUENCE</scope>
    <source>
        <tissue evidence="2">Leaves</tissue>
    </source>
</reference>
<accession>A0A9K3JMC5</accession>
<evidence type="ECO:0000256" key="1">
    <source>
        <dbReference type="SAM" id="Phobius"/>
    </source>
</evidence>
<comment type="caution">
    <text evidence="2">The sequence shown here is derived from an EMBL/GenBank/DDBJ whole genome shotgun (WGS) entry which is preliminary data.</text>
</comment>
<feature type="transmembrane region" description="Helical" evidence="1">
    <location>
        <begin position="21"/>
        <end position="44"/>
    </location>
</feature>
<gene>
    <name evidence="2" type="ORF">HanXRQr2_Chr02g0056071</name>
</gene>
<protein>
    <submittedName>
        <fullName evidence="2">Uncharacterized protein</fullName>
    </submittedName>
</protein>
<sequence length="52" mass="6027">MVIIVMHTAMRHDLHLSMVKAAIQEFLLIFLFVTNVFSFISIVYNRFSVIGL</sequence>
<keyword evidence="1" id="KW-0472">Membrane</keyword>
<evidence type="ECO:0000313" key="2">
    <source>
        <dbReference type="EMBL" id="KAF5817696.1"/>
    </source>
</evidence>
<keyword evidence="1" id="KW-1133">Transmembrane helix</keyword>
<dbReference type="Gramene" id="mRNA:HanXRQr2_Chr02g0056071">
    <property type="protein sequence ID" value="CDS:HanXRQr2_Chr02g0056071.1"/>
    <property type="gene ID" value="HanXRQr2_Chr02g0056071"/>
</dbReference>
<organism evidence="2 3">
    <name type="scientific">Helianthus annuus</name>
    <name type="common">Common sunflower</name>
    <dbReference type="NCBI Taxonomy" id="4232"/>
    <lineage>
        <taxon>Eukaryota</taxon>
        <taxon>Viridiplantae</taxon>
        <taxon>Streptophyta</taxon>
        <taxon>Embryophyta</taxon>
        <taxon>Tracheophyta</taxon>
        <taxon>Spermatophyta</taxon>
        <taxon>Magnoliopsida</taxon>
        <taxon>eudicotyledons</taxon>
        <taxon>Gunneridae</taxon>
        <taxon>Pentapetalae</taxon>
        <taxon>asterids</taxon>
        <taxon>campanulids</taxon>
        <taxon>Asterales</taxon>
        <taxon>Asteraceae</taxon>
        <taxon>Asteroideae</taxon>
        <taxon>Heliantheae alliance</taxon>
        <taxon>Heliantheae</taxon>
        <taxon>Helianthus</taxon>
    </lineage>
</organism>
<name>A0A9K3JMC5_HELAN</name>
<dbReference type="Proteomes" id="UP000215914">
    <property type="component" value="Unassembled WGS sequence"/>
</dbReference>
<proteinExistence type="predicted"/>
<dbReference type="AlphaFoldDB" id="A0A9K3JMC5"/>
<evidence type="ECO:0000313" key="3">
    <source>
        <dbReference type="Proteomes" id="UP000215914"/>
    </source>
</evidence>
<keyword evidence="3" id="KW-1185">Reference proteome</keyword>
<reference evidence="2" key="1">
    <citation type="journal article" date="2017" name="Nature">
        <title>The sunflower genome provides insights into oil metabolism, flowering and Asterid evolution.</title>
        <authorList>
            <person name="Badouin H."/>
            <person name="Gouzy J."/>
            <person name="Grassa C.J."/>
            <person name="Murat F."/>
            <person name="Staton S.E."/>
            <person name="Cottret L."/>
            <person name="Lelandais-Briere C."/>
            <person name="Owens G.L."/>
            <person name="Carrere S."/>
            <person name="Mayjonade B."/>
            <person name="Legrand L."/>
            <person name="Gill N."/>
            <person name="Kane N.C."/>
            <person name="Bowers J.E."/>
            <person name="Hubner S."/>
            <person name="Bellec A."/>
            <person name="Berard A."/>
            <person name="Berges H."/>
            <person name="Blanchet N."/>
            <person name="Boniface M.C."/>
            <person name="Brunel D."/>
            <person name="Catrice O."/>
            <person name="Chaidir N."/>
            <person name="Claudel C."/>
            <person name="Donnadieu C."/>
            <person name="Faraut T."/>
            <person name="Fievet G."/>
            <person name="Helmstetter N."/>
            <person name="King M."/>
            <person name="Knapp S.J."/>
            <person name="Lai Z."/>
            <person name="Le Paslier M.C."/>
            <person name="Lippi Y."/>
            <person name="Lorenzon L."/>
            <person name="Mandel J.R."/>
            <person name="Marage G."/>
            <person name="Marchand G."/>
            <person name="Marquand E."/>
            <person name="Bret-Mestries E."/>
            <person name="Morien E."/>
            <person name="Nambeesan S."/>
            <person name="Nguyen T."/>
            <person name="Pegot-Espagnet P."/>
            <person name="Pouilly N."/>
            <person name="Raftis F."/>
            <person name="Sallet E."/>
            <person name="Schiex T."/>
            <person name="Thomas J."/>
            <person name="Vandecasteele C."/>
            <person name="Vares D."/>
            <person name="Vear F."/>
            <person name="Vautrin S."/>
            <person name="Crespi M."/>
            <person name="Mangin B."/>
            <person name="Burke J.M."/>
            <person name="Salse J."/>
            <person name="Munos S."/>
            <person name="Vincourt P."/>
            <person name="Rieseberg L.H."/>
            <person name="Langlade N.B."/>
        </authorList>
    </citation>
    <scope>NUCLEOTIDE SEQUENCE</scope>
    <source>
        <tissue evidence="2">Leaves</tissue>
    </source>
</reference>
<dbReference type="EMBL" id="MNCJ02000317">
    <property type="protein sequence ID" value="KAF5817696.1"/>
    <property type="molecule type" value="Genomic_DNA"/>
</dbReference>